<dbReference type="AlphaFoldDB" id="A0AAU9R1Z9"/>
<reference evidence="1" key="1">
    <citation type="submission" date="2022-02" db="EMBL/GenBank/DDBJ databases">
        <authorList>
            <person name="Deutsch MARIE S."/>
        </authorList>
    </citation>
    <scope>NUCLEOTIDE SEQUENCE</scope>
    <source>
        <strain evidence="1">CIRM-BIA865</strain>
    </source>
</reference>
<gene>
    <name evidence="1" type="ORF">LDD865_0391</name>
</gene>
<dbReference type="EMBL" id="OV915080">
    <property type="protein sequence ID" value="CAH1705552.1"/>
    <property type="molecule type" value="Genomic_DNA"/>
</dbReference>
<organism evidence="1 2">
    <name type="scientific">Lactobacillus delbrueckii subsp. delbrueckii</name>
    <dbReference type="NCBI Taxonomy" id="83684"/>
    <lineage>
        <taxon>Bacteria</taxon>
        <taxon>Bacillati</taxon>
        <taxon>Bacillota</taxon>
        <taxon>Bacilli</taxon>
        <taxon>Lactobacillales</taxon>
        <taxon>Lactobacillaceae</taxon>
        <taxon>Lactobacillus</taxon>
    </lineage>
</organism>
<evidence type="ECO:0000313" key="2">
    <source>
        <dbReference type="Proteomes" id="UP001295440"/>
    </source>
</evidence>
<evidence type="ECO:0000313" key="1">
    <source>
        <dbReference type="EMBL" id="CAH1705552.1"/>
    </source>
</evidence>
<name>A0AAU9R1Z9_9LACO</name>
<accession>A0AAU9R1Z9</accession>
<proteinExistence type="predicted"/>
<dbReference type="Proteomes" id="UP001295440">
    <property type="component" value="Chromosome"/>
</dbReference>
<protein>
    <submittedName>
        <fullName evidence="1">Uncharacterized protein</fullName>
    </submittedName>
</protein>
<sequence>MRKDLKLFQHGTLVMLVAGLFDGTIEALSGDVKTPFA</sequence>